<keyword evidence="9" id="KW-1185">Reference proteome</keyword>
<protein>
    <submittedName>
        <fullName evidence="8">Chemotaxis protein</fullName>
    </submittedName>
</protein>
<dbReference type="InterPro" id="IPR033480">
    <property type="entry name" value="sCache_2"/>
</dbReference>
<feature type="chain" id="PRO_5008091730" evidence="6">
    <location>
        <begin position="22"/>
        <end position="151"/>
    </location>
</feature>
<evidence type="ECO:0000256" key="6">
    <source>
        <dbReference type="SAM" id="SignalP"/>
    </source>
</evidence>
<keyword evidence="6" id="KW-0732">Signal</keyword>
<dbReference type="Gene3D" id="3.30.450.20">
    <property type="entry name" value="PAS domain"/>
    <property type="match status" value="1"/>
</dbReference>
<evidence type="ECO:0000313" key="8">
    <source>
        <dbReference type="EMBL" id="OAN44671.1"/>
    </source>
</evidence>
<comment type="subcellular location">
    <subcellularLocation>
        <location evidence="1">Cell membrane</location>
        <topology evidence="1">Multi-pass membrane protein</topology>
    </subcellularLocation>
</comment>
<dbReference type="Pfam" id="PF17200">
    <property type="entry name" value="sCache_2"/>
    <property type="match status" value="1"/>
</dbReference>
<evidence type="ECO:0000259" key="7">
    <source>
        <dbReference type="SMART" id="SM01049"/>
    </source>
</evidence>
<keyword evidence="3" id="KW-0812">Transmembrane</keyword>
<dbReference type="OrthoDB" id="7475012at2"/>
<evidence type="ECO:0000256" key="5">
    <source>
        <dbReference type="ARBA" id="ARBA00023136"/>
    </source>
</evidence>
<dbReference type="EMBL" id="LWQT01000109">
    <property type="protein sequence ID" value="OAN44671.1"/>
    <property type="molecule type" value="Genomic_DNA"/>
</dbReference>
<proteinExistence type="predicted"/>
<dbReference type="STRING" id="1285242.A6A04_07520"/>
<keyword evidence="4" id="KW-1133">Transmembrane helix</keyword>
<dbReference type="RefSeq" id="WP_068495507.1">
    <property type="nucleotide sequence ID" value="NZ_LWQT01000109.1"/>
</dbReference>
<dbReference type="Proteomes" id="UP000078428">
    <property type="component" value="Unassembled WGS sequence"/>
</dbReference>
<evidence type="ECO:0000256" key="3">
    <source>
        <dbReference type="ARBA" id="ARBA00022692"/>
    </source>
</evidence>
<comment type="caution">
    <text evidence="8">The sequence shown here is derived from an EMBL/GenBank/DDBJ whole genome shotgun (WGS) entry which is preliminary data.</text>
</comment>
<evidence type="ECO:0000256" key="1">
    <source>
        <dbReference type="ARBA" id="ARBA00004651"/>
    </source>
</evidence>
<gene>
    <name evidence="8" type="ORF">A6A04_07520</name>
</gene>
<evidence type="ECO:0000256" key="2">
    <source>
        <dbReference type="ARBA" id="ARBA00022475"/>
    </source>
</evidence>
<feature type="signal peptide" evidence="6">
    <location>
        <begin position="1"/>
        <end position="21"/>
    </location>
</feature>
<sequence>MIRVLSIVLLVLVGGSVTAQAADKPTAPQVKDLTMKAAAVVETLGLDRARERFHPDGEFKFGEIYVNVIDYNGTWLIYPPNPKNEGKSVLNVKDAEGKLLVQEIIATARGMGEGWVQYHWLNPATNTIQPKLTFVKNVPGRNVIVYVGLYK</sequence>
<dbReference type="GO" id="GO:0005886">
    <property type="term" value="C:plasma membrane"/>
    <property type="evidence" value="ECO:0007669"/>
    <property type="project" value="UniProtKB-SubCell"/>
</dbReference>
<keyword evidence="5" id="KW-0472">Membrane</keyword>
<evidence type="ECO:0000256" key="4">
    <source>
        <dbReference type="ARBA" id="ARBA00022989"/>
    </source>
</evidence>
<name>A0A178M7B5_9PROT</name>
<feature type="domain" description="Single Cache" evidence="7">
    <location>
        <begin position="19"/>
        <end position="102"/>
    </location>
</feature>
<evidence type="ECO:0000313" key="9">
    <source>
        <dbReference type="Proteomes" id="UP000078428"/>
    </source>
</evidence>
<reference evidence="8 9" key="1">
    <citation type="submission" date="2016-04" db="EMBL/GenBank/DDBJ databases">
        <title>Draft genome sequence of freshwater magnetotactic bacteria Magnetospirillum marisnigri SP-1 and Magnetospirillum moscoviense BB-1.</title>
        <authorList>
            <person name="Koziaeva V."/>
            <person name="Dziuba M.V."/>
            <person name="Ivanov T.M."/>
            <person name="Kuznetsov B."/>
            <person name="Grouzdev D.S."/>
        </authorList>
    </citation>
    <scope>NUCLEOTIDE SEQUENCE [LARGE SCALE GENOMIC DNA]</scope>
    <source>
        <strain evidence="8 9">SP-1</strain>
    </source>
</reference>
<organism evidence="8 9">
    <name type="scientific">Paramagnetospirillum marisnigri</name>
    <dbReference type="NCBI Taxonomy" id="1285242"/>
    <lineage>
        <taxon>Bacteria</taxon>
        <taxon>Pseudomonadati</taxon>
        <taxon>Pseudomonadota</taxon>
        <taxon>Alphaproteobacteria</taxon>
        <taxon>Rhodospirillales</taxon>
        <taxon>Magnetospirillaceae</taxon>
        <taxon>Paramagnetospirillum</taxon>
    </lineage>
</organism>
<dbReference type="AlphaFoldDB" id="A0A178M7B5"/>
<accession>A0A178M7B5</accession>
<dbReference type="SMART" id="SM01049">
    <property type="entry name" value="Cache_2"/>
    <property type="match status" value="1"/>
</dbReference>
<keyword evidence="2" id="KW-1003">Cell membrane</keyword>